<dbReference type="OrthoDB" id="1438925at2"/>
<reference evidence="1 2" key="1">
    <citation type="submission" date="2019-06" db="EMBL/GenBank/DDBJ databases">
        <authorList>
            <person name="Meng X."/>
        </authorList>
    </citation>
    <scope>NUCLEOTIDE SEQUENCE [LARGE SCALE GENOMIC DNA]</scope>
    <source>
        <strain evidence="1 2">M625</strain>
    </source>
</reference>
<protein>
    <submittedName>
        <fullName evidence="1">Uncharacterized protein</fullName>
    </submittedName>
</protein>
<proteinExistence type="predicted"/>
<accession>A0A504IZN4</accession>
<organism evidence="1 2">
    <name type="scientific">Aquimarina algicola</name>
    <dbReference type="NCBI Taxonomy" id="2589995"/>
    <lineage>
        <taxon>Bacteria</taxon>
        <taxon>Pseudomonadati</taxon>
        <taxon>Bacteroidota</taxon>
        <taxon>Flavobacteriia</taxon>
        <taxon>Flavobacteriales</taxon>
        <taxon>Flavobacteriaceae</taxon>
        <taxon>Aquimarina</taxon>
    </lineage>
</organism>
<evidence type="ECO:0000313" key="2">
    <source>
        <dbReference type="Proteomes" id="UP000315540"/>
    </source>
</evidence>
<sequence>MKKHLQREYDSLEKIMSYLKSKTDLEISIKPDEWITDGSLMLTPGKKCIVVKKSATAGAKINIIDSSTIEIHPIPPSSFVNRATQRGILAIIMHAILLGSQEKIAKDVKNLLLDIQAN</sequence>
<gene>
    <name evidence="1" type="ORF">FHK87_24860</name>
</gene>
<keyword evidence="2" id="KW-1185">Reference proteome</keyword>
<dbReference type="Proteomes" id="UP000315540">
    <property type="component" value="Unassembled WGS sequence"/>
</dbReference>
<dbReference type="AlphaFoldDB" id="A0A504IZN4"/>
<name>A0A504IZN4_9FLAO</name>
<dbReference type="EMBL" id="VFWZ01000011">
    <property type="protein sequence ID" value="TPN81218.1"/>
    <property type="molecule type" value="Genomic_DNA"/>
</dbReference>
<comment type="caution">
    <text evidence="1">The sequence shown here is derived from an EMBL/GenBank/DDBJ whole genome shotgun (WGS) entry which is preliminary data.</text>
</comment>
<dbReference type="RefSeq" id="WP_140597592.1">
    <property type="nucleotide sequence ID" value="NZ_VFWZ01000011.1"/>
</dbReference>
<evidence type="ECO:0000313" key="1">
    <source>
        <dbReference type="EMBL" id="TPN81218.1"/>
    </source>
</evidence>